<dbReference type="GO" id="GO:0009097">
    <property type="term" value="P:isoleucine biosynthetic process"/>
    <property type="evidence" value="ECO:0007669"/>
    <property type="project" value="UniProtKB-UniRule"/>
</dbReference>
<name>A0A1T4WBN6_9BACT</name>
<dbReference type="SUPFAM" id="SSF143975">
    <property type="entry name" value="IlvD/EDD N-terminal domain-like"/>
    <property type="match status" value="1"/>
</dbReference>
<feature type="modified residue" description="N6-carboxylysine" evidence="15">
    <location>
        <position position="121"/>
    </location>
</feature>
<feature type="region of interest" description="Disordered" evidence="16">
    <location>
        <begin position="519"/>
        <end position="553"/>
    </location>
</feature>
<feature type="compositionally biased region" description="Basic and acidic residues" evidence="16">
    <location>
        <begin position="519"/>
        <end position="530"/>
    </location>
</feature>
<evidence type="ECO:0000256" key="2">
    <source>
        <dbReference type="ARBA" id="ARBA00006486"/>
    </source>
</evidence>
<keyword evidence="6 15" id="KW-0460">Magnesium</keyword>
<keyword evidence="3 15" id="KW-0028">Amino-acid biosynthesis</keyword>
<feature type="domain" description="Dihydroxy-acid/6-phosphogluconate dehydratase N-terminal" evidence="17">
    <location>
        <begin position="31"/>
        <end position="345"/>
    </location>
</feature>
<dbReference type="EC" id="4.2.1.9" evidence="14 15"/>
<feature type="active site" description="Proton acceptor" evidence="15">
    <location>
        <position position="467"/>
    </location>
</feature>
<evidence type="ECO:0000256" key="6">
    <source>
        <dbReference type="ARBA" id="ARBA00022842"/>
    </source>
</evidence>
<keyword evidence="4 15" id="KW-0001">2Fe-2S</keyword>
<evidence type="ECO:0000313" key="19">
    <source>
        <dbReference type="EMBL" id="SKA74714.1"/>
    </source>
</evidence>
<evidence type="ECO:0000256" key="16">
    <source>
        <dbReference type="SAM" id="MobiDB-lite"/>
    </source>
</evidence>
<dbReference type="PROSITE" id="PS00886">
    <property type="entry name" value="ILVD_EDD_1"/>
    <property type="match status" value="1"/>
</dbReference>
<comment type="pathway">
    <text evidence="12 15">Amino-acid biosynthesis; L-valine biosynthesis; L-valine from pyruvate: step 3/4.</text>
</comment>
<organism evidence="19 20">
    <name type="scientific">Desulfobaculum bizertense DSM 18034</name>
    <dbReference type="NCBI Taxonomy" id="1121442"/>
    <lineage>
        <taxon>Bacteria</taxon>
        <taxon>Pseudomonadati</taxon>
        <taxon>Thermodesulfobacteriota</taxon>
        <taxon>Desulfovibrionia</taxon>
        <taxon>Desulfovibrionales</taxon>
        <taxon>Desulfovibrionaceae</taxon>
        <taxon>Desulfobaculum</taxon>
    </lineage>
</organism>
<dbReference type="Gene3D" id="3.50.30.80">
    <property type="entry name" value="IlvD/EDD C-terminal domain-like"/>
    <property type="match status" value="1"/>
</dbReference>
<evidence type="ECO:0000256" key="3">
    <source>
        <dbReference type="ARBA" id="ARBA00022605"/>
    </source>
</evidence>
<evidence type="ECO:0000256" key="8">
    <source>
        <dbReference type="ARBA" id="ARBA00023014"/>
    </source>
</evidence>
<dbReference type="EMBL" id="FUYA01000006">
    <property type="protein sequence ID" value="SKA74714.1"/>
    <property type="molecule type" value="Genomic_DNA"/>
</dbReference>
<dbReference type="SUPFAM" id="SSF52016">
    <property type="entry name" value="LeuD/IlvD-like"/>
    <property type="match status" value="1"/>
</dbReference>
<keyword evidence="5 15" id="KW-0479">Metal-binding</keyword>
<evidence type="ECO:0000256" key="14">
    <source>
        <dbReference type="ARBA" id="ARBA00029490"/>
    </source>
</evidence>
<dbReference type="InterPro" id="IPR020558">
    <property type="entry name" value="DiOHA_6PGluconate_deHydtase_CS"/>
</dbReference>
<evidence type="ECO:0000256" key="12">
    <source>
        <dbReference type="ARBA" id="ARBA00029436"/>
    </source>
</evidence>
<dbReference type="RefSeq" id="WP_078685293.1">
    <property type="nucleotide sequence ID" value="NZ_FUYA01000006.1"/>
</dbReference>
<comment type="cofactor">
    <cofactor evidence="1 15">
        <name>Mg(2+)</name>
        <dbReference type="ChEBI" id="CHEBI:18420"/>
    </cofactor>
</comment>
<evidence type="ECO:0000256" key="9">
    <source>
        <dbReference type="ARBA" id="ARBA00023239"/>
    </source>
</evidence>
<comment type="similarity">
    <text evidence="2 15">Belongs to the IlvD/Edd family.</text>
</comment>
<comment type="pathway">
    <text evidence="13 15">Amino-acid biosynthesis; L-isoleucine biosynthesis; L-isoleucine from 2-oxobutanoate: step 3/4.</text>
</comment>
<dbReference type="Proteomes" id="UP000189733">
    <property type="component" value="Unassembled WGS sequence"/>
</dbReference>
<proteinExistence type="inferred from homology"/>
<reference evidence="19 20" key="1">
    <citation type="submission" date="2017-02" db="EMBL/GenBank/DDBJ databases">
        <authorList>
            <person name="Peterson S.W."/>
        </authorList>
    </citation>
    <scope>NUCLEOTIDE SEQUENCE [LARGE SCALE GENOMIC DNA]</scope>
    <source>
        <strain evidence="19 20">DSM 18034</strain>
    </source>
</reference>
<dbReference type="HAMAP" id="MF_00012">
    <property type="entry name" value="IlvD"/>
    <property type="match status" value="1"/>
</dbReference>
<evidence type="ECO:0000259" key="18">
    <source>
        <dbReference type="Pfam" id="PF24877"/>
    </source>
</evidence>
<dbReference type="InterPro" id="IPR042096">
    <property type="entry name" value="Dihydro-acid_dehy_C"/>
</dbReference>
<sequence length="553" mass="58370">MRSKSMTGGLGKAPHRSLLSAIGLTREEMNRPLIGIANTANEIVPGHIHLDKVAEAVKAGVRMAGGTPLEFNTIAVCDGLAMNHEGMRFSLPSRELIADSVEIMARAHPFDALVLIPNCDKTVPAMLMAALRLNIPAIVVSGGPMMAGPDSTDLITVFEGVGKRLRGEISEEELLHLEETACPGCGSCAGMFTANSMNCLSEAIGLALPGNGTIPAVSGARMRLAKQAGMRVMDLLEKNICPRDIVTEAAVENAVASDMALGCSSNTVLHLPAVFREAGLNLDLDIFDRVSRKTPNLCRLSPAGADHIQDLHRAGGIAAVLSELKKRDLLNLDVLTVTGKTLGENLDALNARVLDESVIHPESAPYAEQGGIAILRGNIAPDGAVVKQSAVAPEMMQRTGTARVFESETDANDAILGGKITKGDVVVIRYEGPRGGPGMQEMLSPTANITGMGLGADVALITDGRFSGGTRGAAIGHVSPEAADGGPIALVRDGDKIRLDIPARELELLVDEDELSRRRAELKPFEKRSDSPVLRRYSRQVSSAASGAVYEDK</sequence>
<evidence type="ECO:0000256" key="11">
    <source>
        <dbReference type="ARBA" id="ARBA00029304"/>
    </source>
</evidence>
<dbReference type="GO" id="GO:0009099">
    <property type="term" value="P:L-valine biosynthetic process"/>
    <property type="evidence" value="ECO:0007669"/>
    <property type="project" value="UniProtKB-UniRule"/>
</dbReference>
<keyword evidence="10 15" id="KW-0100">Branched-chain amino acid biosynthesis</keyword>
<evidence type="ECO:0000256" key="15">
    <source>
        <dbReference type="HAMAP-Rule" id="MF_00012"/>
    </source>
</evidence>
<keyword evidence="20" id="KW-1185">Reference proteome</keyword>
<evidence type="ECO:0000256" key="5">
    <source>
        <dbReference type="ARBA" id="ARBA00022723"/>
    </source>
</evidence>
<dbReference type="NCBIfam" id="NF002068">
    <property type="entry name" value="PRK00911.1"/>
    <property type="match status" value="1"/>
</dbReference>
<evidence type="ECO:0000256" key="1">
    <source>
        <dbReference type="ARBA" id="ARBA00001946"/>
    </source>
</evidence>
<evidence type="ECO:0000313" key="20">
    <source>
        <dbReference type="Proteomes" id="UP000189733"/>
    </source>
</evidence>
<dbReference type="Pfam" id="PF00920">
    <property type="entry name" value="ILVD_EDD_N"/>
    <property type="match status" value="1"/>
</dbReference>
<keyword evidence="8 15" id="KW-0411">Iron-sulfur</keyword>
<dbReference type="PANTHER" id="PTHR43661:SF3">
    <property type="entry name" value="D-XYLONATE DEHYDRATASE YAGF-RELATED"/>
    <property type="match status" value="1"/>
</dbReference>
<dbReference type="InterPro" id="IPR004404">
    <property type="entry name" value="DihydroxyA_deHydtase"/>
</dbReference>
<feature type="binding site" description="via carbamate group" evidence="15">
    <location>
        <position position="121"/>
    </location>
    <ligand>
        <name>Mg(2+)</name>
        <dbReference type="ChEBI" id="CHEBI:18420"/>
    </ligand>
</feature>
<feature type="binding site" evidence="15">
    <location>
        <position position="441"/>
    </location>
    <ligand>
        <name>Mg(2+)</name>
        <dbReference type="ChEBI" id="CHEBI:18420"/>
    </ligand>
</feature>
<dbReference type="STRING" id="1121442.SAMN02745702_02014"/>
<comment type="function">
    <text evidence="15">Functions in the biosynthesis of branched-chain amino acids. Catalyzes the dehydration of (2R,3R)-2,3-dihydroxy-3-methylpentanoate (2,3-dihydroxy-3-methylvalerate) into 2-oxo-3-methylpentanoate (2-oxo-3-methylvalerate) and of (2R)-2,3-dihydroxy-3-methylbutanoate (2,3-dihydroxyisovalerate) into 2-oxo-3-methylbutanoate (2-oxoisovalerate), the penultimate precursor to L-isoleucine and L-valine, respectively.</text>
</comment>
<comment type="caution">
    <text evidence="15">Lacks conserved residue(s) required for the propagation of feature annotation.</text>
</comment>
<dbReference type="InterPro" id="IPR037237">
    <property type="entry name" value="IlvD/EDD_N"/>
</dbReference>
<evidence type="ECO:0000256" key="13">
    <source>
        <dbReference type="ARBA" id="ARBA00029437"/>
    </source>
</evidence>
<dbReference type="GO" id="GO:0005829">
    <property type="term" value="C:cytosol"/>
    <property type="evidence" value="ECO:0007669"/>
    <property type="project" value="TreeGrafter"/>
</dbReference>
<feature type="binding site" evidence="15">
    <location>
        <position position="120"/>
    </location>
    <ligand>
        <name>Mg(2+)</name>
        <dbReference type="ChEBI" id="CHEBI:18420"/>
    </ligand>
</feature>
<dbReference type="UniPathway" id="UPA00047">
    <property type="reaction ID" value="UER00057"/>
</dbReference>
<accession>A0A1T4WBN6</accession>
<dbReference type="AlphaFoldDB" id="A0A1T4WBN6"/>
<comment type="catalytic activity">
    <reaction evidence="11">
        <text>(2R)-2,3-dihydroxy-3-methylbutanoate = 3-methyl-2-oxobutanoate + H2O</text>
        <dbReference type="Rhea" id="RHEA:24809"/>
        <dbReference type="ChEBI" id="CHEBI:11851"/>
        <dbReference type="ChEBI" id="CHEBI:15377"/>
        <dbReference type="ChEBI" id="CHEBI:49072"/>
        <dbReference type="EC" id="4.2.1.9"/>
    </reaction>
    <physiologicalReaction direction="left-to-right" evidence="11">
        <dbReference type="Rhea" id="RHEA:24810"/>
    </physiologicalReaction>
</comment>
<evidence type="ECO:0000256" key="10">
    <source>
        <dbReference type="ARBA" id="ARBA00023304"/>
    </source>
</evidence>
<dbReference type="GO" id="GO:0000287">
    <property type="term" value="F:magnesium ion binding"/>
    <property type="evidence" value="ECO:0007669"/>
    <property type="project" value="UniProtKB-UniRule"/>
</dbReference>
<keyword evidence="9 15" id="KW-0456">Lyase</keyword>
<dbReference type="PANTHER" id="PTHR43661">
    <property type="entry name" value="D-XYLONATE DEHYDRATASE"/>
    <property type="match status" value="1"/>
</dbReference>
<dbReference type="Pfam" id="PF24877">
    <property type="entry name" value="ILV_EDD_C"/>
    <property type="match status" value="1"/>
</dbReference>
<evidence type="ECO:0000256" key="4">
    <source>
        <dbReference type="ARBA" id="ARBA00022714"/>
    </source>
</evidence>
<feature type="binding site" evidence="15">
    <location>
        <position position="78"/>
    </location>
    <ligand>
        <name>Mg(2+)</name>
        <dbReference type="ChEBI" id="CHEBI:18420"/>
    </ligand>
</feature>
<comment type="catalytic activity">
    <reaction evidence="15">
        <text>(2R,3R)-2,3-dihydroxy-3-methylpentanoate = (S)-3-methyl-2-oxopentanoate + H2O</text>
        <dbReference type="Rhea" id="RHEA:27694"/>
        <dbReference type="ChEBI" id="CHEBI:15377"/>
        <dbReference type="ChEBI" id="CHEBI:35146"/>
        <dbReference type="ChEBI" id="CHEBI:49258"/>
        <dbReference type="EC" id="4.2.1.9"/>
    </reaction>
</comment>
<dbReference type="UniPathway" id="UPA00049">
    <property type="reaction ID" value="UER00061"/>
</dbReference>
<dbReference type="InterPro" id="IPR056740">
    <property type="entry name" value="ILV_EDD_C"/>
</dbReference>
<evidence type="ECO:0000256" key="7">
    <source>
        <dbReference type="ARBA" id="ARBA00023004"/>
    </source>
</evidence>
<protein>
    <recommendedName>
        <fullName evidence="14 15">Dihydroxy-acid dehydratase</fullName>
        <shortName evidence="15">DAD</shortName>
        <ecNumber evidence="14 15">4.2.1.9</ecNumber>
    </recommendedName>
</protein>
<dbReference type="NCBIfam" id="TIGR00110">
    <property type="entry name" value="ilvD"/>
    <property type="match status" value="1"/>
</dbReference>
<keyword evidence="7 15" id="KW-0408">Iron</keyword>
<dbReference type="InterPro" id="IPR000581">
    <property type="entry name" value="ILV_EDD_N"/>
</dbReference>
<dbReference type="GO" id="GO:0051537">
    <property type="term" value="F:2 iron, 2 sulfur cluster binding"/>
    <property type="evidence" value="ECO:0007669"/>
    <property type="project" value="UniProtKB-UniRule"/>
</dbReference>
<gene>
    <name evidence="15" type="primary">ilvD</name>
    <name evidence="19" type="ORF">SAMN02745702_02014</name>
</gene>
<dbReference type="OrthoDB" id="9807077at2"/>
<evidence type="ECO:0000259" key="17">
    <source>
        <dbReference type="Pfam" id="PF00920"/>
    </source>
</evidence>
<comment type="subunit">
    <text evidence="15">Homodimer.</text>
</comment>
<dbReference type="FunFam" id="3.50.30.80:FF:000001">
    <property type="entry name" value="Dihydroxy-acid dehydratase"/>
    <property type="match status" value="1"/>
</dbReference>
<dbReference type="PROSITE" id="PS00887">
    <property type="entry name" value="ILVD_EDD_2"/>
    <property type="match status" value="1"/>
</dbReference>
<feature type="domain" description="Dihydroxy-acid/6-phosphogluconate dehydratase C-terminal" evidence="18">
    <location>
        <begin position="358"/>
        <end position="548"/>
    </location>
</feature>
<comment type="cofactor">
    <cofactor evidence="15">
        <name>[2Fe-2S] cluster</name>
        <dbReference type="ChEBI" id="CHEBI:190135"/>
    </cofactor>
    <text evidence="15">Binds 1 [2Fe-2S] cluster per subunit. This cluster acts as a Lewis acid cofactor.</text>
</comment>
<dbReference type="GO" id="GO:0004160">
    <property type="term" value="F:dihydroxy-acid dehydratase activity"/>
    <property type="evidence" value="ECO:0007669"/>
    <property type="project" value="UniProtKB-UniRule"/>
</dbReference>